<feature type="transmembrane region" description="Helical" evidence="8">
    <location>
        <begin position="406"/>
        <end position="430"/>
    </location>
</feature>
<evidence type="ECO:0000256" key="5">
    <source>
        <dbReference type="ARBA" id="ARBA00022989"/>
    </source>
</evidence>
<evidence type="ECO:0000256" key="4">
    <source>
        <dbReference type="ARBA" id="ARBA00022692"/>
    </source>
</evidence>
<dbReference type="Proteomes" id="UP000541610">
    <property type="component" value="Unassembled WGS sequence"/>
</dbReference>
<evidence type="ECO:0000256" key="3">
    <source>
        <dbReference type="ARBA" id="ARBA00022448"/>
    </source>
</evidence>
<dbReference type="OrthoDB" id="648861at2759"/>
<evidence type="ECO:0000256" key="2">
    <source>
        <dbReference type="ARBA" id="ARBA00006279"/>
    </source>
</evidence>
<dbReference type="EMBL" id="JABANP010000166">
    <property type="protein sequence ID" value="KAF4687988.1"/>
    <property type="molecule type" value="Genomic_DNA"/>
</dbReference>
<comment type="caution">
    <text evidence="9">The sequence shown here is derived from an EMBL/GenBank/DDBJ whole genome shotgun (WGS) entry which is preliminary data.</text>
</comment>
<reference evidence="9 10" key="1">
    <citation type="submission" date="2020-04" db="EMBL/GenBank/DDBJ databases">
        <title>Perkinsus olseni comparative genomics.</title>
        <authorList>
            <person name="Bogema D.R."/>
        </authorList>
    </citation>
    <scope>NUCLEOTIDE SEQUENCE [LARGE SCALE GENOMIC DNA]</scope>
    <source>
        <strain evidence="9">00978-12</strain>
    </source>
</reference>
<dbReference type="InterPro" id="IPR036259">
    <property type="entry name" value="MFS_trans_sf"/>
</dbReference>
<dbReference type="AlphaFoldDB" id="A0A7J6NW12"/>
<dbReference type="InterPro" id="IPR009716">
    <property type="entry name" value="Ferroportin-1"/>
</dbReference>
<feature type="transmembrane region" description="Helical" evidence="8">
    <location>
        <begin position="159"/>
        <end position="180"/>
    </location>
</feature>
<dbReference type="GO" id="GO:0016020">
    <property type="term" value="C:membrane"/>
    <property type="evidence" value="ECO:0007669"/>
    <property type="project" value="UniProtKB-SubCell"/>
</dbReference>
<keyword evidence="3" id="KW-0813">Transport</keyword>
<evidence type="ECO:0000313" key="9">
    <source>
        <dbReference type="EMBL" id="KAF4687988.1"/>
    </source>
</evidence>
<dbReference type="GO" id="GO:0005381">
    <property type="term" value="F:iron ion transmembrane transporter activity"/>
    <property type="evidence" value="ECO:0007669"/>
    <property type="project" value="InterPro"/>
</dbReference>
<accession>A0A7J6NW12</accession>
<protein>
    <recommendedName>
        <fullName evidence="11">Solute carrier family 40 protein</fullName>
    </recommendedName>
</protein>
<evidence type="ECO:0008006" key="11">
    <source>
        <dbReference type="Google" id="ProtNLM"/>
    </source>
</evidence>
<name>A0A7J6NW12_PEROL</name>
<organism evidence="9 10">
    <name type="scientific">Perkinsus olseni</name>
    <name type="common">Perkinsus atlanticus</name>
    <dbReference type="NCBI Taxonomy" id="32597"/>
    <lineage>
        <taxon>Eukaryota</taxon>
        <taxon>Sar</taxon>
        <taxon>Alveolata</taxon>
        <taxon>Perkinsozoa</taxon>
        <taxon>Perkinsea</taxon>
        <taxon>Perkinsida</taxon>
        <taxon>Perkinsidae</taxon>
        <taxon>Perkinsus</taxon>
    </lineage>
</organism>
<dbReference type="PANTHER" id="PTHR11660">
    <property type="entry name" value="SOLUTE CARRIER FAMILY 40 MEMBER"/>
    <property type="match status" value="1"/>
</dbReference>
<evidence type="ECO:0000256" key="7">
    <source>
        <dbReference type="SAM" id="MobiDB-lite"/>
    </source>
</evidence>
<evidence type="ECO:0000256" key="6">
    <source>
        <dbReference type="ARBA" id="ARBA00023136"/>
    </source>
</evidence>
<sequence>MSPFWRLYVSHALSTFGDRIWQFAVPLMLVDIFPFTLLPTAIFVFFTGLSKAVLLPFLGRLAPGGHRTFSLSLGTVIQNIIRRLSIGLGTASTVGKEVELSRMWMEIRSASAVVVTLAGTDRLRVAKIGSFVQNGGIAISMLLLYALDVLTDSRSRHPWTFGSVLLFGIFLIVGVTGDVISSVATINVEKNWVMIIVEDIASDPTINPIELQTHLNSIMRRVDLTAKMTSPLVIGLLLTGGRSTVVRGLLAVGGWSILTAWPVYALWRGVYDTYPGLRVKPVPTSADTPAKNNVLAVLWRSWKMYSRDPVFLASLSFCFLHFTVLSDHHPLTTAFLAEENMSALALGIARAAGSVTGILATAVWPTVVKTCNNDNVRAGSLALWAFWGCVTLIAVEFAFHTPIETVFMLTMIVISRLFLWQVDLFNVAIIQRFVPQNERSEITATQVATCQLLEMLMGLFGMLLSRPADFKYLVWLSAGGISASLALLLLWQRLVSVERPHAELRGWPELARVLLPQSGIALQLAAPLVSMSELRRHSHSVSSDLPVNNTCHGCIANARELVEARRKIEDLTRAAERNAGLGEEETTRFANERLSIELDEMKQIAEQLAWLMQDVLSVLEDNFRRKADTETLGSALLTCLAPAKGFGTSLKNHYEQFEDAVGGNIDFGTSPPTMYESRPSDQHGSSFEDPDSSTSPAGATRRYPEFSSLLGYALEGARLQPSGSDHSSTSFSTEDHHLTLDSKPSAIPSPTRIRAEIGVPTDEEVPASTPVGADSENLDAFLDNLRRESFRGSSRPSVLSEEEDERNHEVGLFLDSVITKPTSGRASVPAIVPPAFLSEPTGPRMAHRKTMA</sequence>
<proteinExistence type="inferred from homology"/>
<feature type="transmembrane region" description="Helical" evidence="8">
    <location>
        <begin position="309"/>
        <end position="325"/>
    </location>
</feature>
<evidence type="ECO:0000256" key="8">
    <source>
        <dbReference type="SAM" id="Phobius"/>
    </source>
</evidence>
<comment type="similarity">
    <text evidence="2">Belongs to the ferroportin (FP) (TC 2.A.100) family. SLC40A subfamily.</text>
</comment>
<feature type="region of interest" description="Disordered" evidence="7">
    <location>
        <begin position="718"/>
        <end position="751"/>
    </location>
</feature>
<keyword evidence="6 8" id="KW-0472">Membrane</keyword>
<feature type="transmembrane region" description="Helical" evidence="8">
    <location>
        <begin position="380"/>
        <end position="400"/>
    </location>
</feature>
<keyword evidence="5 8" id="KW-1133">Transmembrane helix</keyword>
<dbReference type="SUPFAM" id="SSF103473">
    <property type="entry name" value="MFS general substrate transporter"/>
    <property type="match status" value="1"/>
</dbReference>
<comment type="subcellular location">
    <subcellularLocation>
        <location evidence="1">Membrane</location>
        <topology evidence="1">Multi-pass membrane protein</topology>
    </subcellularLocation>
</comment>
<dbReference type="Pfam" id="PF06963">
    <property type="entry name" value="FPN1"/>
    <property type="match status" value="2"/>
</dbReference>
<dbReference type="PANTHER" id="PTHR11660:SF57">
    <property type="entry name" value="SOLUTE CARRIER FAMILY 40 MEMBER"/>
    <property type="match status" value="1"/>
</dbReference>
<feature type="transmembrane region" description="Helical" evidence="8">
    <location>
        <begin position="128"/>
        <end position="147"/>
    </location>
</feature>
<evidence type="ECO:0000313" key="10">
    <source>
        <dbReference type="Proteomes" id="UP000541610"/>
    </source>
</evidence>
<feature type="transmembrane region" description="Helical" evidence="8">
    <location>
        <begin position="345"/>
        <end position="368"/>
    </location>
</feature>
<gene>
    <name evidence="9" type="ORF">FOZ60_003282</name>
</gene>
<feature type="region of interest" description="Disordered" evidence="7">
    <location>
        <begin position="662"/>
        <end position="701"/>
    </location>
</feature>
<keyword evidence="4 8" id="KW-0812">Transmembrane</keyword>
<feature type="transmembrane region" description="Helical" evidence="8">
    <location>
        <begin position="470"/>
        <end position="491"/>
    </location>
</feature>
<evidence type="ECO:0000256" key="1">
    <source>
        <dbReference type="ARBA" id="ARBA00004141"/>
    </source>
</evidence>
<feature type="compositionally biased region" description="Low complexity" evidence="7">
    <location>
        <begin position="722"/>
        <end position="732"/>
    </location>
</feature>